<evidence type="ECO:0000259" key="11">
    <source>
        <dbReference type="PROSITE" id="PS50835"/>
    </source>
</evidence>
<evidence type="ECO:0000256" key="7">
    <source>
        <dbReference type="ARBA" id="ARBA00038361"/>
    </source>
</evidence>
<dbReference type="SUPFAM" id="SSF48726">
    <property type="entry name" value="Immunoglobulin"/>
    <property type="match status" value="1"/>
</dbReference>
<protein>
    <recommendedName>
        <fullName evidence="11">Ig-like domain-containing protein</fullName>
    </recommendedName>
</protein>
<keyword evidence="6 9" id="KW-0472">Membrane</keyword>
<sequence>MRVQVAIFMLLLMLAQSVTCEDLKNATITGNLTVKKGETLNLNCSAESNSHPLNISWSFRGASGSLQNKTTDDTLTITSVSSEHAGEYVCTVQKFNLTLNTSVKVTVIDQPMILNNSTRFQLEKCSCLCKDVEGRLNGSVVNSTIRINGMTCECENDAGNKTSGKGETENLLSVRSILTFLVGAASTAVIFCIALCFVGMCIRCGTVKAVDGNANKADVKLDAVKIQHNSAGTDQAEEDEHTPLRGRPAAAATHTAAVRGEVKVEETPGKDRPSGEEKAAGEKEQNEVDYACIDYSLLQDRGAEAQKEQSEETEYAEIQIKKQAEEEGAEDLQGEEVQGEAQGLENQEQVEGEEEIQV</sequence>
<dbReference type="InterPro" id="IPR036179">
    <property type="entry name" value="Ig-like_dom_sf"/>
</dbReference>
<evidence type="ECO:0000313" key="12">
    <source>
        <dbReference type="EMBL" id="KAG9264952.1"/>
    </source>
</evidence>
<dbReference type="Gene3D" id="2.60.40.10">
    <property type="entry name" value="Immunoglobulins"/>
    <property type="match status" value="1"/>
</dbReference>
<dbReference type="InterPro" id="IPR051036">
    <property type="entry name" value="SIGLEC"/>
</dbReference>
<dbReference type="SMART" id="SM00409">
    <property type="entry name" value="IG"/>
    <property type="match status" value="1"/>
</dbReference>
<evidence type="ECO:0000256" key="3">
    <source>
        <dbReference type="ARBA" id="ARBA00022734"/>
    </source>
</evidence>
<evidence type="ECO:0000256" key="8">
    <source>
        <dbReference type="SAM" id="MobiDB-lite"/>
    </source>
</evidence>
<comment type="similarity">
    <text evidence="7">Belongs to the immunoglobulin superfamily. SIGLEC (sialic acid binding Ig-like lectin) family.</text>
</comment>
<evidence type="ECO:0000256" key="1">
    <source>
        <dbReference type="ARBA" id="ARBA00004479"/>
    </source>
</evidence>
<evidence type="ECO:0000256" key="9">
    <source>
        <dbReference type="SAM" id="Phobius"/>
    </source>
</evidence>
<dbReference type="InterPro" id="IPR003598">
    <property type="entry name" value="Ig_sub2"/>
</dbReference>
<gene>
    <name evidence="12" type="ORF">AMEX_G21302</name>
</gene>
<feature type="compositionally biased region" description="Basic and acidic residues" evidence="8">
    <location>
        <begin position="260"/>
        <end position="286"/>
    </location>
</feature>
<feature type="domain" description="Ig-like" evidence="11">
    <location>
        <begin position="21"/>
        <end position="106"/>
    </location>
</feature>
<dbReference type="InterPro" id="IPR013783">
    <property type="entry name" value="Ig-like_fold"/>
</dbReference>
<evidence type="ECO:0000256" key="10">
    <source>
        <dbReference type="SAM" id="SignalP"/>
    </source>
</evidence>
<feature type="transmembrane region" description="Helical" evidence="9">
    <location>
        <begin position="177"/>
        <end position="198"/>
    </location>
</feature>
<evidence type="ECO:0000256" key="6">
    <source>
        <dbReference type="ARBA" id="ARBA00023136"/>
    </source>
</evidence>
<dbReference type="Proteomes" id="UP000752171">
    <property type="component" value="Unassembled WGS sequence"/>
</dbReference>
<keyword evidence="3" id="KW-0430">Lectin</keyword>
<feature type="compositionally biased region" description="Acidic residues" evidence="8">
    <location>
        <begin position="348"/>
        <end position="358"/>
    </location>
</feature>
<feature type="compositionally biased region" description="Acidic residues" evidence="8">
    <location>
        <begin position="326"/>
        <end position="338"/>
    </location>
</feature>
<keyword evidence="10" id="KW-0732">Signal</keyword>
<dbReference type="InterPro" id="IPR003599">
    <property type="entry name" value="Ig_sub"/>
</dbReference>
<dbReference type="SMART" id="SM00408">
    <property type="entry name" value="IGc2"/>
    <property type="match status" value="1"/>
</dbReference>
<reference evidence="12 13" key="1">
    <citation type="submission" date="2021-07" db="EMBL/GenBank/DDBJ databases">
        <authorList>
            <person name="Imarazene B."/>
            <person name="Zahm M."/>
            <person name="Klopp C."/>
            <person name="Cabau C."/>
            <person name="Beille S."/>
            <person name="Jouanno E."/>
            <person name="Castinel A."/>
            <person name="Lluch J."/>
            <person name="Gil L."/>
            <person name="Kuchtly C."/>
            <person name="Lopez Roques C."/>
            <person name="Donnadieu C."/>
            <person name="Parrinello H."/>
            <person name="Journot L."/>
            <person name="Du K."/>
            <person name="Schartl M."/>
            <person name="Retaux S."/>
            <person name="Guiguen Y."/>
        </authorList>
    </citation>
    <scope>NUCLEOTIDE SEQUENCE [LARGE SCALE GENOMIC DNA]</scope>
    <source>
        <strain evidence="12">Pach_M1</strain>
        <tissue evidence="12">Testis</tissue>
    </source>
</reference>
<dbReference type="InterPro" id="IPR007110">
    <property type="entry name" value="Ig-like_dom"/>
</dbReference>
<feature type="signal peptide" evidence="10">
    <location>
        <begin position="1"/>
        <end position="20"/>
    </location>
</feature>
<keyword evidence="5 9" id="KW-1133">Transmembrane helix</keyword>
<dbReference type="GO" id="GO:0007155">
    <property type="term" value="P:cell adhesion"/>
    <property type="evidence" value="ECO:0007669"/>
    <property type="project" value="UniProtKB-KW"/>
</dbReference>
<evidence type="ECO:0000256" key="2">
    <source>
        <dbReference type="ARBA" id="ARBA00022692"/>
    </source>
</evidence>
<feature type="compositionally biased region" description="Basic and acidic residues" evidence="8">
    <location>
        <begin position="301"/>
        <end position="310"/>
    </location>
</feature>
<comment type="caution">
    <text evidence="12">The sequence shown here is derived from an EMBL/GenBank/DDBJ whole genome shotgun (WGS) entry which is preliminary data.</text>
</comment>
<name>A0A8T2L4S8_ASTMX</name>
<accession>A0A8T2L4S8</accession>
<keyword evidence="2 9" id="KW-0812">Transmembrane</keyword>
<dbReference type="PANTHER" id="PTHR12035:SF128">
    <property type="entry name" value="BRANCHED CHAIN KETO ACID DEHYDROGENASE E1 SUBUNIT BETA,-LIKE-RELATED"/>
    <property type="match status" value="1"/>
</dbReference>
<comment type="subcellular location">
    <subcellularLocation>
        <location evidence="1">Membrane</location>
        <topology evidence="1">Single-pass type I membrane protein</topology>
    </subcellularLocation>
</comment>
<proteinExistence type="inferred from homology"/>
<dbReference type="AlphaFoldDB" id="A0A8T2L4S8"/>
<feature type="region of interest" description="Disordered" evidence="8">
    <location>
        <begin position="229"/>
        <end position="286"/>
    </location>
</feature>
<dbReference type="GO" id="GO:0033691">
    <property type="term" value="F:sialic acid binding"/>
    <property type="evidence" value="ECO:0007669"/>
    <property type="project" value="TreeGrafter"/>
</dbReference>
<dbReference type="PANTHER" id="PTHR12035">
    <property type="entry name" value="SIALIC ACID BINDING IMMUNOGLOBULIN-LIKE LECTIN"/>
    <property type="match status" value="1"/>
</dbReference>
<keyword evidence="4" id="KW-0130">Cell adhesion</keyword>
<feature type="region of interest" description="Disordered" evidence="8">
    <location>
        <begin position="301"/>
        <end position="358"/>
    </location>
</feature>
<dbReference type="Pfam" id="PF13927">
    <property type="entry name" value="Ig_3"/>
    <property type="match status" value="1"/>
</dbReference>
<evidence type="ECO:0000256" key="4">
    <source>
        <dbReference type="ARBA" id="ARBA00022889"/>
    </source>
</evidence>
<dbReference type="GO" id="GO:0030246">
    <property type="term" value="F:carbohydrate binding"/>
    <property type="evidence" value="ECO:0007669"/>
    <property type="project" value="UniProtKB-KW"/>
</dbReference>
<organism evidence="12 13">
    <name type="scientific">Astyanax mexicanus</name>
    <name type="common">Blind cave fish</name>
    <name type="synonym">Astyanax fasciatus mexicanus</name>
    <dbReference type="NCBI Taxonomy" id="7994"/>
    <lineage>
        <taxon>Eukaryota</taxon>
        <taxon>Metazoa</taxon>
        <taxon>Chordata</taxon>
        <taxon>Craniata</taxon>
        <taxon>Vertebrata</taxon>
        <taxon>Euteleostomi</taxon>
        <taxon>Actinopterygii</taxon>
        <taxon>Neopterygii</taxon>
        <taxon>Teleostei</taxon>
        <taxon>Ostariophysi</taxon>
        <taxon>Characiformes</taxon>
        <taxon>Characoidei</taxon>
        <taxon>Acestrorhamphidae</taxon>
        <taxon>Acestrorhamphinae</taxon>
        <taxon>Astyanax</taxon>
    </lineage>
</organism>
<feature type="chain" id="PRO_5035941514" description="Ig-like domain-containing protein" evidence="10">
    <location>
        <begin position="21"/>
        <end position="358"/>
    </location>
</feature>
<evidence type="ECO:0000256" key="5">
    <source>
        <dbReference type="ARBA" id="ARBA00022989"/>
    </source>
</evidence>
<dbReference type="GO" id="GO:0005886">
    <property type="term" value="C:plasma membrane"/>
    <property type="evidence" value="ECO:0007669"/>
    <property type="project" value="TreeGrafter"/>
</dbReference>
<dbReference type="EMBL" id="JAICCE010000018">
    <property type="protein sequence ID" value="KAG9264952.1"/>
    <property type="molecule type" value="Genomic_DNA"/>
</dbReference>
<evidence type="ECO:0000313" key="13">
    <source>
        <dbReference type="Proteomes" id="UP000752171"/>
    </source>
</evidence>
<dbReference type="PROSITE" id="PS50835">
    <property type="entry name" value="IG_LIKE"/>
    <property type="match status" value="1"/>
</dbReference>